<dbReference type="GO" id="GO:0016491">
    <property type="term" value="F:oxidoreductase activity"/>
    <property type="evidence" value="ECO:0007669"/>
    <property type="project" value="UniProtKB-KW"/>
</dbReference>
<proteinExistence type="inferred from homology"/>
<dbReference type="EMBL" id="FOBS01000043">
    <property type="protein sequence ID" value="SEM75882.1"/>
    <property type="molecule type" value="Genomic_DNA"/>
</dbReference>
<dbReference type="PANTHER" id="PTHR43673:SF10">
    <property type="entry name" value="NADH DEHYDROGENASE_NAD(P)H NITROREDUCTASE XCC3605-RELATED"/>
    <property type="match status" value="1"/>
</dbReference>
<dbReference type="AlphaFoldDB" id="A0A1H8AYR1"/>
<sequence length="189" mass="21032">MMLRELVLKNRSYRRFDENEPLSEETLRELVDLARLSPSAANLQPLRFLLSADSGKNARIFPCLAWAGYLKDWPGPSEGERPSAYIVILGDTSIARSFGCDHGIAAQTILLGAAERGLGGCMIASIKREALRQALNIPEQYEILLVLALGRPRETVVLESVGPDGSIRYWRDEEGVHHVPKRPLTELIL</sequence>
<evidence type="ECO:0000256" key="2">
    <source>
        <dbReference type="ARBA" id="ARBA00023002"/>
    </source>
</evidence>
<dbReference type="Gene3D" id="2.20.180.10">
    <property type="entry name" value="putative fmn-dependent nitroreductase like domains"/>
    <property type="match status" value="1"/>
</dbReference>
<dbReference type="RefSeq" id="WP_093884817.1">
    <property type="nucleotide sequence ID" value="NZ_FOBS01000043.1"/>
</dbReference>
<dbReference type="Proteomes" id="UP000198744">
    <property type="component" value="Unassembled WGS sequence"/>
</dbReference>
<dbReference type="InterPro" id="IPR023312">
    <property type="entry name" value="Put_nitroreductase_C_bac"/>
</dbReference>
<name>A0A1H8AYR1_9BACT</name>
<comment type="similarity">
    <text evidence="1">Belongs to the nitroreductase family.</text>
</comment>
<evidence type="ECO:0000313" key="5">
    <source>
        <dbReference type="Proteomes" id="UP000198744"/>
    </source>
</evidence>
<dbReference type="Pfam" id="PF00881">
    <property type="entry name" value="Nitroreductase"/>
    <property type="match status" value="2"/>
</dbReference>
<dbReference type="STRING" id="43775.SAMN04489760_14312"/>
<gene>
    <name evidence="4" type="ORF">SAMN04489760_14312</name>
</gene>
<feature type="domain" description="Nitroreductase" evidence="3">
    <location>
        <begin position="11"/>
        <end position="53"/>
    </location>
</feature>
<dbReference type="InterPro" id="IPR000415">
    <property type="entry name" value="Nitroreductase-like"/>
</dbReference>
<keyword evidence="2" id="KW-0560">Oxidoreductase</keyword>
<accession>A0A1H8AYR1</accession>
<dbReference type="OrthoDB" id="9804207at2"/>
<dbReference type="PANTHER" id="PTHR43673">
    <property type="entry name" value="NAD(P)H NITROREDUCTASE YDGI-RELATED"/>
    <property type="match status" value="1"/>
</dbReference>
<keyword evidence="5" id="KW-1185">Reference proteome</keyword>
<reference evidence="4 5" key="1">
    <citation type="submission" date="2016-10" db="EMBL/GenBank/DDBJ databases">
        <authorList>
            <person name="de Groot N.N."/>
        </authorList>
    </citation>
    <scope>NUCLEOTIDE SEQUENCE [LARGE SCALE GENOMIC DNA]</scope>
    <source>
        <strain evidence="4 5">DSM 8423</strain>
    </source>
</reference>
<evidence type="ECO:0000256" key="1">
    <source>
        <dbReference type="ARBA" id="ARBA00007118"/>
    </source>
</evidence>
<dbReference type="Gene3D" id="3.40.109.10">
    <property type="entry name" value="NADH Oxidase"/>
    <property type="match status" value="1"/>
</dbReference>
<evidence type="ECO:0000313" key="4">
    <source>
        <dbReference type="EMBL" id="SEM75882.1"/>
    </source>
</evidence>
<protein>
    <submittedName>
        <fullName evidence="4">Nitroreductase</fullName>
    </submittedName>
</protein>
<feature type="domain" description="Nitroreductase" evidence="3">
    <location>
        <begin position="101"/>
        <end position="151"/>
    </location>
</feature>
<organism evidence="4 5">
    <name type="scientific">Syntrophus gentianae</name>
    <dbReference type="NCBI Taxonomy" id="43775"/>
    <lineage>
        <taxon>Bacteria</taxon>
        <taxon>Pseudomonadati</taxon>
        <taxon>Thermodesulfobacteriota</taxon>
        <taxon>Syntrophia</taxon>
        <taxon>Syntrophales</taxon>
        <taxon>Syntrophaceae</taxon>
        <taxon>Syntrophus</taxon>
    </lineage>
</organism>
<dbReference type="SUPFAM" id="SSF55469">
    <property type="entry name" value="FMN-dependent nitroreductase-like"/>
    <property type="match status" value="1"/>
</dbReference>
<dbReference type="CDD" id="cd02062">
    <property type="entry name" value="Nitro_FMN_reductase"/>
    <property type="match status" value="1"/>
</dbReference>
<evidence type="ECO:0000259" key="3">
    <source>
        <dbReference type="Pfam" id="PF00881"/>
    </source>
</evidence>
<dbReference type="InterPro" id="IPR029479">
    <property type="entry name" value="Nitroreductase"/>
</dbReference>